<dbReference type="Proteomes" id="UP000681722">
    <property type="component" value="Unassembled WGS sequence"/>
</dbReference>
<proteinExistence type="predicted"/>
<sequence length="118" mass="13352">QKQSVLLDESSVALKWSTIPIMSEIKNNYYIFVWSPPNLQQAIEAAFVYRNGNHNLRAIDRDVSVRAKRALMTSSSSSFDIGENFDIVYDAFLDTEGFDTVPSVEMIIEVTGTDINFH</sequence>
<evidence type="ECO:0000313" key="2">
    <source>
        <dbReference type="EMBL" id="CAF1600497.1"/>
    </source>
</evidence>
<name>A0A816AV80_9BILA</name>
<dbReference type="Proteomes" id="UP000682733">
    <property type="component" value="Unassembled WGS sequence"/>
</dbReference>
<dbReference type="AlphaFoldDB" id="A0A816AV80"/>
<evidence type="ECO:0000313" key="4">
    <source>
        <dbReference type="EMBL" id="CAF4477359.1"/>
    </source>
</evidence>
<evidence type="ECO:0000313" key="3">
    <source>
        <dbReference type="EMBL" id="CAF4024977.1"/>
    </source>
</evidence>
<dbReference type="EMBL" id="CAJOBA010036545">
    <property type="protein sequence ID" value="CAF4024977.1"/>
    <property type="molecule type" value="Genomic_DNA"/>
</dbReference>
<dbReference type="OrthoDB" id="10056871at2759"/>
<protein>
    <submittedName>
        <fullName evidence="2">Uncharacterized protein</fullName>
    </submittedName>
</protein>
<dbReference type="Proteomes" id="UP000677228">
    <property type="component" value="Unassembled WGS sequence"/>
</dbReference>
<evidence type="ECO:0000313" key="5">
    <source>
        <dbReference type="Proteomes" id="UP000663829"/>
    </source>
</evidence>
<keyword evidence="5" id="KW-1185">Reference proteome</keyword>
<feature type="non-terminal residue" evidence="2">
    <location>
        <position position="1"/>
    </location>
</feature>
<dbReference type="Proteomes" id="UP000663829">
    <property type="component" value="Unassembled WGS sequence"/>
</dbReference>
<dbReference type="EMBL" id="CAJNOK010015007">
    <property type="protein sequence ID" value="CAF1216529.1"/>
    <property type="molecule type" value="Genomic_DNA"/>
</dbReference>
<organism evidence="2 5">
    <name type="scientific">Didymodactylos carnosus</name>
    <dbReference type="NCBI Taxonomy" id="1234261"/>
    <lineage>
        <taxon>Eukaryota</taxon>
        <taxon>Metazoa</taxon>
        <taxon>Spiralia</taxon>
        <taxon>Gnathifera</taxon>
        <taxon>Rotifera</taxon>
        <taxon>Eurotatoria</taxon>
        <taxon>Bdelloidea</taxon>
        <taxon>Philodinida</taxon>
        <taxon>Philodinidae</taxon>
        <taxon>Didymodactylos</taxon>
    </lineage>
</organism>
<reference evidence="2" key="1">
    <citation type="submission" date="2021-02" db="EMBL/GenBank/DDBJ databases">
        <authorList>
            <person name="Nowell W R."/>
        </authorList>
    </citation>
    <scope>NUCLEOTIDE SEQUENCE</scope>
</reference>
<dbReference type="EMBL" id="CAJOBC010102044">
    <property type="protein sequence ID" value="CAF4477359.1"/>
    <property type="molecule type" value="Genomic_DNA"/>
</dbReference>
<gene>
    <name evidence="2" type="ORF">GPM918_LOCUS42398</name>
    <name evidence="1" type="ORF">OVA965_LOCUS24707</name>
    <name evidence="4" type="ORF">SRO942_LOCUS43625</name>
    <name evidence="3" type="ORF">TMI583_LOCUS25429</name>
</gene>
<comment type="caution">
    <text evidence="2">The sequence shown here is derived from an EMBL/GenBank/DDBJ whole genome shotgun (WGS) entry which is preliminary data.</text>
</comment>
<evidence type="ECO:0000313" key="1">
    <source>
        <dbReference type="EMBL" id="CAF1216529.1"/>
    </source>
</evidence>
<accession>A0A816AV80</accession>
<dbReference type="EMBL" id="CAJNOQ010035649">
    <property type="protein sequence ID" value="CAF1600497.1"/>
    <property type="molecule type" value="Genomic_DNA"/>
</dbReference>